<dbReference type="SMART" id="SM00138">
    <property type="entry name" value="MeTrc"/>
    <property type="match status" value="1"/>
</dbReference>
<dbReference type="PRINTS" id="PR00996">
    <property type="entry name" value="CHERMTFRASE"/>
</dbReference>
<dbReference type="Gene3D" id="3.40.50.150">
    <property type="entry name" value="Vaccinia Virus protein VP39"/>
    <property type="match status" value="1"/>
</dbReference>
<name>A0ABV8CKT8_9GAMM</name>
<comment type="function">
    <text evidence="5">Methylation of the membrane-bound methyl-accepting chemotaxis proteins (MCP) to form gamma-glutamyl methyl ester residues in MCP.</text>
</comment>
<dbReference type="EMBL" id="JBHSAF010000002">
    <property type="protein sequence ID" value="MFC3912764.1"/>
    <property type="molecule type" value="Genomic_DNA"/>
</dbReference>
<dbReference type="GO" id="GO:0032259">
    <property type="term" value="P:methylation"/>
    <property type="evidence" value="ECO:0007669"/>
    <property type="project" value="UniProtKB-KW"/>
</dbReference>
<sequence>MDLPQMTDTDFGQVRDLMRHVSGITMAHHKKQLVAGRLIKRLRALGLETFRDYVLLLQRPEQHEERRLAVDLLTTNETFFFREEGHFHFLRAYLLDRESSPLRIWSAACSSGEEVYSLAMLLDSLLPCSNSWSLVGSDLCRHVLETAQSGIYPLSRAKAIPEEMLRKYCLKGVGSMDGYLQIQALLRQRVSFRCINLNDALPPDMPMFDVIFLRNILIYFDQTGKRELVSRVISRLQPGGYLFIGHSESLYGLNLPLTSCGSAVYYKEG</sequence>
<comment type="caution">
    <text evidence="7">The sequence shown here is derived from an EMBL/GenBank/DDBJ whole genome shotgun (WGS) entry which is preliminary data.</text>
</comment>
<dbReference type="InterPro" id="IPR026024">
    <property type="entry name" value="Chemotaxis_MeTrfase_CheR"/>
</dbReference>
<dbReference type="Pfam" id="PF01739">
    <property type="entry name" value="CheR"/>
    <property type="match status" value="1"/>
</dbReference>
<dbReference type="EC" id="2.1.1.80" evidence="5"/>
<dbReference type="Gene3D" id="1.10.155.10">
    <property type="entry name" value="Chemotaxis receptor methyltransferase CheR, N-terminal domain"/>
    <property type="match status" value="1"/>
</dbReference>
<dbReference type="InterPro" id="IPR050903">
    <property type="entry name" value="Bact_Chemotaxis_MeTrfase"/>
</dbReference>
<dbReference type="InterPro" id="IPR029063">
    <property type="entry name" value="SAM-dependent_MTases_sf"/>
</dbReference>
<dbReference type="Proteomes" id="UP001595692">
    <property type="component" value="Unassembled WGS sequence"/>
</dbReference>
<dbReference type="PANTHER" id="PTHR24422">
    <property type="entry name" value="CHEMOTAXIS PROTEIN METHYLTRANSFERASE"/>
    <property type="match status" value="1"/>
</dbReference>
<evidence type="ECO:0000256" key="1">
    <source>
        <dbReference type="ARBA" id="ARBA00001541"/>
    </source>
</evidence>
<keyword evidence="4 5" id="KW-0949">S-adenosyl-L-methionine</keyword>
<dbReference type="InterPro" id="IPR036804">
    <property type="entry name" value="CheR_N_sf"/>
</dbReference>
<dbReference type="RefSeq" id="WP_377150924.1">
    <property type="nucleotide sequence ID" value="NZ_JBHSAF010000002.1"/>
</dbReference>
<dbReference type="SUPFAM" id="SSF47757">
    <property type="entry name" value="Chemotaxis receptor methyltransferase CheR, N-terminal domain"/>
    <property type="match status" value="1"/>
</dbReference>
<keyword evidence="2 5" id="KW-0489">Methyltransferase</keyword>
<evidence type="ECO:0000256" key="2">
    <source>
        <dbReference type="ARBA" id="ARBA00022603"/>
    </source>
</evidence>
<dbReference type="InterPro" id="IPR022642">
    <property type="entry name" value="CheR_C"/>
</dbReference>
<protein>
    <recommendedName>
        <fullName evidence="5">Chemotaxis protein methyltransferase</fullName>
        <ecNumber evidence="5">2.1.1.80</ecNumber>
    </recommendedName>
</protein>
<dbReference type="PIRSF" id="PIRSF000410">
    <property type="entry name" value="CheR"/>
    <property type="match status" value="1"/>
</dbReference>
<evidence type="ECO:0000256" key="3">
    <source>
        <dbReference type="ARBA" id="ARBA00022679"/>
    </source>
</evidence>
<gene>
    <name evidence="7" type="ORF">ACFOSS_04680</name>
</gene>
<evidence type="ECO:0000313" key="8">
    <source>
        <dbReference type="Proteomes" id="UP001595692"/>
    </source>
</evidence>
<evidence type="ECO:0000256" key="5">
    <source>
        <dbReference type="PIRNR" id="PIRNR000410"/>
    </source>
</evidence>
<dbReference type="InterPro" id="IPR000780">
    <property type="entry name" value="CheR_MeTrfase"/>
</dbReference>
<dbReference type="GO" id="GO:0008168">
    <property type="term" value="F:methyltransferase activity"/>
    <property type="evidence" value="ECO:0007669"/>
    <property type="project" value="UniProtKB-KW"/>
</dbReference>
<reference evidence="8" key="1">
    <citation type="journal article" date="2019" name="Int. J. Syst. Evol. Microbiol.">
        <title>The Global Catalogue of Microorganisms (GCM) 10K type strain sequencing project: providing services to taxonomists for standard genome sequencing and annotation.</title>
        <authorList>
            <consortium name="The Broad Institute Genomics Platform"/>
            <consortium name="The Broad Institute Genome Sequencing Center for Infectious Disease"/>
            <person name="Wu L."/>
            <person name="Ma J."/>
        </authorList>
    </citation>
    <scope>NUCLEOTIDE SEQUENCE [LARGE SCALE GENOMIC DNA]</scope>
    <source>
        <strain evidence="8">CCUG 54939</strain>
    </source>
</reference>
<evidence type="ECO:0000256" key="4">
    <source>
        <dbReference type="ARBA" id="ARBA00022691"/>
    </source>
</evidence>
<dbReference type="PROSITE" id="PS50123">
    <property type="entry name" value="CHER"/>
    <property type="match status" value="1"/>
</dbReference>
<keyword evidence="8" id="KW-1185">Reference proteome</keyword>
<dbReference type="SUPFAM" id="SSF53335">
    <property type="entry name" value="S-adenosyl-L-methionine-dependent methyltransferases"/>
    <property type="match status" value="1"/>
</dbReference>
<accession>A0ABV8CKT8</accession>
<dbReference type="InterPro" id="IPR022641">
    <property type="entry name" value="CheR_N"/>
</dbReference>
<keyword evidence="3 5" id="KW-0808">Transferase</keyword>
<dbReference type="Pfam" id="PF03705">
    <property type="entry name" value="CheR_N"/>
    <property type="match status" value="1"/>
</dbReference>
<dbReference type="PANTHER" id="PTHR24422:SF26">
    <property type="entry name" value="CHEMOTAXIS PROTEIN METHYLTRANSFERASE"/>
    <property type="match status" value="1"/>
</dbReference>
<evidence type="ECO:0000313" key="7">
    <source>
        <dbReference type="EMBL" id="MFC3912764.1"/>
    </source>
</evidence>
<comment type="catalytic activity">
    <reaction evidence="1 5">
        <text>L-glutamyl-[protein] + S-adenosyl-L-methionine = [protein]-L-glutamate 5-O-methyl ester + S-adenosyl-L-homocysteine</text>
        <dbReference type="Rhea" id="RHEA:24452"/>
        <dbReference type="Rhea" id="RHEA-COMP:10208"/>
        <dbReference type="Rhea" id="RHEA-COMP:10311"/>
        <dbReference type="ChEBI" id="CHEBI:29973"/>
        <dbReference type="ChEBI" id="CHEBI:57856"/>
        <dbReference type="ChEBI" id="CHEBI:59789"/>
        <dbReference type="ChEBI" id="CHEBI:82795"/>
        <dbReference type="EC" id="2.1.1.80"/>
    </reaction>
</comment>
<feature type="domain" description="CheR-type methyltransferase" evidence="6">
    <location>
        <begin position="1"/>
        <end position="269"/>
    </location>
</feature>
<evidence type="ECO:0000259" key="6">
    <source>
        <dbReference type="PROSITE" id="PS50123"/>
    </source>
</evidence>
<proteinExistence type="predicted"/>
<organism evidence="7 8">
    <name type="scientific">Pseudaeromonas sharmana</name>
    <dbReference type="NCBI Taxonomy" id="328412"/>
    <lineage>
        <taxon>Bacteria</taxon>
        <taxon>Pseudomonadati</taxon>
        <taxon>Pseudomonadota</taxon>
        <taxon>Gammaproteobacteria</taxon>
        <taxon>Aeromonadales</taxon>
        <taxon>Aeromonadaceae</taxon>
        <taxon>Pseudaeromonas</taxon>
    </lineage>
</organism>